<proteinExistence type="predicted"/>
<comment type="caution">
    <text evidence="1">The sequence shown here is derived from an EMBL/GenBank/DDBJ whole genome shotgun (WGS) entry which is preliminary data.</text>
</comment>
<evidence type="ECO:0000313" key="1">
    <source>
        <dbReference type="EMBL" id="ERT07466.1"/>
    </source>
</evidence>
<gene>
    <name evidence="1" type="ORF">M595_2506</name>
</gene>
<dbReference type="EMBL" id="AUZM01000021">
    <property type="protein sequence ID" value="ERT07466.1"/>
    <property type="molecule type" value="Genomic_DNA"/>
</dbReference>
<organism evidence="1 2">
    <name type="scientific">Lyngbya aestuarii BL J</name>
    <dbReference type="NCBI Taxonomy" id="1348334"/>
    <lineage>
        <taxon>Bacteria</taxon>
        <taxon>Bacillati</taxon>
        <taxon>Cyanobacteriota</taxon>
        <taxon>Cyanophyceae</taxon>
        <taxon>Oscillatoriophycideae</taxon>
        <taxon>Oscillatoriales</taxon>
        <taxon>Microcoleaceae</taxon>
        <taxon>Lyngbya</taxon>
    </lineage>
</organism>
<sequence>MGLAVFTGILEEVTKLYYFLGVCGAANSVKSLKINVYSCMWFTQTASH</sequence>
<dbReference type="Proteomes" id="UP000017127">
    <property type="component" value="Unassembled WGS sequence"/>
</dbReference>
<evidence type="ECO:0000313" key="2">
    <source>
        <dbReference type="Proteomes" id="UP000017127"/>
    </source>
</evidence>
<keyword evidence="2" id="KW-1185">Reference proteome</keyword>
<accession>U7QM46</accession>
<dbReference type="AlphaFoldDB" id="U7QM46"/>
<protein>
    <submittedName>
        <fullName evidence="1">Uncharacterized protein</fullName>
    </submittedName>
</protein>
<reference evidence="1 2" key="1">
    <citation type="journal article" date="2013" name="Front. Microbiol.">
        <title>Comparative genomic analyses of the cyanobacterium, Lyngbya aestuarii BL J, a powerful hydrogen producer.</title>
        <authorList>
            <person name="Kothari A."/>
            <person name="Vaughn M."/>
            <person name="Garcia-Pichel F."/>
        </authorList>
    </citation>
    <scope>NUCLEOTIDE SEQUENCE [LARGE SCALE GENOMIC DNA]</scope>
    <source>
        <strain evidence="1 2">BL J</strain>
    </source>
</reference>
<name>U7QM46_9CYAN</name>